<organism evidence="4 5">
    <name type="scientific">Diaporthe australafricana</name>
    <dbReference type="NCBI Taxonomy" id="127596"/>
    <lineage>
        <taxon>Eukaryota</taxon>
        <taxon>Fungi</taxon>
        <taxon>Dikarya</taxon>
        <taxon>Ascomycota</taxon>
        <taxon>Pezizomycotina</taxon>
        <taxon>Sordariomycetes</taxon>
        <taxon>Sordariomycetidae</taxon>
        <taxon>Diaporthales</taxon>
        <taxon>Diaporthaceae</taxon>
        <taxon>Diaporthe</taxon>
    </lineage>
</organism>
<sequence length="365" mass="39188">MKAIKILGPRRAKVAANVPKPDLPDDCVMIKTMAVSINPTDWKHIDFISTKGATAGCDYSGVVEELGASVDREMIKVGDRVAGYTHGCNGENLSDGSFAEYIAAKAHINFKLPDSMSFEEGCTLAVGLTTVGQGLYQNLKLPLPSTLHVDLDTAVGDRPETNGTQQYILIYGGSTATGTLAIQFSKMSGYRVITTCSAHNFPLARSRGADHVLDYHDADCAAQIRSLTGDSLALAFDCITTSESIAICCDALSSRPEVAGKSYCGLFTVGRLPRADVRSGFAMAYTGLGNSFQKWDNYYPESREDARFAGDFLRLSSALLAEGRVMVHPTRACQGGLKGVLEGIDMMRKGNVTGVKLVYPLIQTD</sequence>
<name>A0ABR3VV39_9PEZI</name>
<dbReference type="InterPro" id="IPR011032">
    <property type="entry name" value="GroES-like_sf"/>
</dbReference>
<feature type="domain" description="Enoyl reductase (ER)" evidence="3">
    <location>
        <begin position="8"/>
        <end position="358"/>
    </location>
</feature>
<evidence type="ECO:0000256" key="1">
    <source>
        <dbReference type="ARBA" id="ARBA00008072"/>
    </source>
</evidence>
<dbReference type="Pfam" id="PF00107">
    <property type="entry name" value="ADH_zinc_N"/>
    <property type="match status" value="1"/>
</dbReference>
<proteinExistence type="inferred from homology"/>
<dbReference type="InterPro" id="IPR013154">
    <property type="entry name" value="ADH-like_N"/>
</dbReference>
<dbReference type="SMART" id="SM00829">
    <property type="entry name" value="PKS_ER"/>
    <property type="match status" value="1"/>
</dbReference>
<dbReference type="Gene3D" id="3.90.180.10">
    <property type="entry name" value="Medium-chain alcohol dehydrogenases, catalytic domain"/>
    <property type="match status" value="1"/>
</dbReference>
<evidence type="ECO:0000256" key="2">
    <source>
        <dbReference type="ARBA" id="ARBA00023002"/>
    </source>
</evidence>
<dbReference type="InterPro" id="IPR013149">
    <property type="entry name" value="ADH-like_C"/>
</dbReference>
<dbReference type="EMBL" id="JAWRVE010000294">
    <property type="protein sequence ID" value="KAL1845793.1"/>
    <property type="molecule type" value="Genomic_DNA"/>
</dbReference>
<dbReference type="PANTHER" id="PTHR45348:SF2">
    <property type="entry name" value="ZINC-TYPE ALCOHOL DEHYDROGENASE-LIKE PROTEIN C2E1P3.01"/>
    <property type="match status" value="1"/>
</dbReference>
<dbReference type="InterPro" id="IPR020843">
    <property type="entry name" value="ER"/>
</dbReference>
<dbReference type="PANTHER" id="PTHR45348">
    <property type="entry name" value="HYPOTHETICAL OXIDOREDUCTASE (EUROFUNG)"/>
    <property type="match status" value="1"/>
</dbReference>
<keyword evidence="5" id="KW-1185">Reference proteome</keyword>
<reference evidence="4 5" key="1">
    <citation type="journal article" date="2024" name="IMA Fungus">
        <title>IMA Genome - F19 : A genome assembly and annotation guide to empower mycologists, including annotated draft genome sequences of Ceratocystis pirilliformis, Diaporthe australafricana, Fusarium ophioides, Paecilomyces lecythidis, and Sporothrix stenoceras.</title>
        <authorList>
            <person name="Aylward J."/>
            <person name="Wilson A.M."/>
            <person name="Visagie C.M."/>
            <person name="Spraker J."/>
            <person name="Barnes I."/>
            <person name="Buitendag C."/>
            <person name="Ceriani C."/>
            <person name="Del Mar Angel L."/>
            <person name="du Plessis D."/>
            <person name="Fuchs T."/>
            <person name="Gasser K."/>
            <person name="Kramer D."/>
            <person name="Li W."/>
            <person name="Munsamy K."/>
            <person name="Piso A."/>
            <person name="Price J.L."/>
            <person name="Sonnekus B."/>
            <person name="Thomas C."/>
            <person name="van der Nest A."/>
            <person name="van Dijk A."/>
            <person name="van Heerden A."/>
            <person name="van Vuuren N."/>
            <person name="Yilmaz N."/>
            <person name="Duong T.A."/>
            <person name="van der Merwe N.A."/>
            <person name="Wingfield M.J."/>
            <person name="Wingfield B.D."/>
        </authorList>
    </citation>
    <scope>NUCLEOTIDE SEQUENCE [LARGE SCALE GENOMIC DNA]</scope>
    <source>
        <strain evidence="4 5">CMW 18300</strain>
    </source>
</reference>
<keyword evidence="2" id="KW-0560">Oxidoreductase</keyword>
<protein>
    <submittedName>
        <fullName evidence="4">Secondary metabolism biosynthetic enzyme</fullName>
    </submittedName>
</protein>
<dbReference type="Gene3D" id="3.40.50.720">
    <property type="entry name" value="NAD(P)-binding Rossmann-like Domain"/>
    <property type="match status" value="1"/>
</dbReference>
<dbReference type="InterPro" id="IPR047122">
    <property type="entry name" value="Trans-enoyl_RdTase-like"/>
</dbReference>
<accession>A0ABR3VV39</accession>
<dbReference type="SUPFAM" id="SSF50129">
    <property type="entry name" value="GroES-like"/>
    <property type="match status" value="1"/>
</dbReference>
<dbReference type="InterPro" id="IPR036291">
    <property type="entry name" value="NAD(P)-bd_dom_sf"/>
</dbReference>
<evidence type="ECO:0000313" key="5">
    <source>
        <dbReference type="Proteomes" id="UP001583177"/>
    </source>
</evidence>
<comment type="caution">
    <text evidence="4">The sequence shown here is derived from an EMBL/GenBank/DDBJ whole genome shotgun (WGS) entry which is preliminary data.</text>
</comment>
<gene>
    <name evidence="4" type="ORF">Daus18300_014451</name>
</gene>
<dbReference type="Proteomes" id="UP001583177">
    <property type="component" value="Unassembled WGS sequence"/>
</dbReference>
<dbReference type="Pfam" id="PF08240">
    <property type="entry name" value="ADH_N"/>
    <property type="match status" value="1"/>
</dbReference>
<evidence type="ECO:0000313" key="4">
    <source>
        <dbReference type="EMBL" id="KAL1845793.1"/>
    </source>
</evidence>
<dbReference type="SUPFAM" id="SSF51735">
    <property type="entry name" value="NAD(P)-binding Rossmann-fold domains"/>
    <property type="match status" value="1"/>
</dbReference>
<dbReference type="CDD" id="cd08249">
    <property type="entry name" value="enoyl_reductase_like"/>
    <property type="match status" value="1"/>
</dbReference>
<evidence type="ECO:0000259" key="3">
    <source>
        <dbReference type="SMART" id="SM00829"/>
    </source>
</evidence>
<comment type="similarity">
    <text evidence="1">Belongs to the zinc-containing alcohol dehydrogenase family.</text>
</comment>